<protein>
    <submittedName>
        <fullName evidence="1">Uncharacterized protein</fullName>
    </submittedName>
</protein>
<dbReference type="HOGENOM" id="CLU_214251_0_0_4"/>
<dbReference type="EMBL" id="CP000572">
    <property type="protein sequence ID" value="ABN89664.1"/>
    <property type="molecule type" value="Genomic_DNA"/>
</dbReference>
<accession>A3NWT3</accession>
<dbReference type="Proteomes" id="UP000006738">
    <property type="component" value="Chromosome I"/>
</dbReference>
<name>A3NWT3_BURP0</name>
<proteinExistence type="predicted"/>
<dbReference type="KEGG" id="bpl:BURPS1106A_2550"/>
<evidence type="ECO:0000313" key="1">
    <source>
        <dbReference type="EMBL" id="ABN89664.1"/>
    </source>
</evidence>
<organism evidence="1 2">
    <name type="scientific">Burkholderia pseudomallei (strain 1106a)</name>
    <dbReference type="NCBI Taxonomy" id="357348"/>
    <lineage>
        <taxon>Bacteria</taxon>
        <taxon>Pseudomonadati</taxon>
        <taxon>Pseudomonadota</taxon>
        <taxon>Betaproteobacteria</taxon>
        <taxon>Burkholderiales</taxon>
        <taxon>Burkholderiaceae</taxon>
        <taxon>Burkholderia</taxon>
        <taxon>pseudomallei group</taxon>
    </lineage>
</organism>
<gene>
    <name evidence="1" type="ordered locus">BURPS1106A_2550</name>
</gene>
<sequence length="38" mass="4191">MPTRFRHASPPFFPIDSPVRSRVWTGAGGDAFNDSPIC</sequence>
<reference evidence="1 2" key="1">
    <citation type="submission" date="2007-02" db="EMBL/GenBank/DDBJ databases">
        <authorList>
            <person name="DeShazer D."/>
            <person name="Woods D.E."/>
            <person name="Nierman W.C."/>
        </authorList>
    </citation>
    <scope>NUCLEOTIDE SEQUENCE [LARGE SCALE GENOMIC DNA]</scope>
    <source>
        <strain evidence="1 2">1106a</strain>
    </source>
</reference>
<evidence type="ECO:0000313" key="2">
    <source>
        <dbReference type="Proteomes" id="UP000006738"/>
    </source>
</evidence>
<dbReference type="AlphaFoldDB" id="A3NWT3"/>